<evidence type="ECO:0000313" key="5">
    <source>
        <dbReference type="Proteomes" id="UP001138686"/>
    </source>
</evidence>
<keyword evidence="5" id="KW-1185">Reference proteome</keyword>
<accession>A0A9X1FM29</accession>
<dbReference type="InterPro" id="IPR025381">
    <property type="entry name" value="DUF4296"/>
</dbReference>
<reference evidence="4" key="1">
    <citation type="submission" date="2021-07" db="EMBL/GenBank/DDBJ databases">
        <title>Aureisphaera sp. CAU 1614 isolated from sea sediment.</title>
        <authorList>
            <person name="Kim W."/>
        </authorList>
    </citation>
    <scope>NUCLEOTIDE SEQUENCE</scope>
    <source>
        <strain evidence="4">CAU 1614</strain>
    </source>
</reference>
<comment type="caution">
    <text evidence="4">The sequence shown here is derived from an EMBL/GenBank/DDBJ whole genome shotgun (WGS) entry which is preliminary data.</text>
</comment>
<organism evidence="4 5">
    <name type="scientific">Halomarinibacterium sedimenti</name>
    <dbReference type="NCBI Taxonomy" id="2857106"/>
    <lineage>
        <taxon>Bacteria</taxon>
        <taxon>Pseudomonadati</taxon>
        <taxon>Bacteroidota</taxon>
        <taxon>Flavobacteriia</taxon>
        <taxon>Flavobacteriales</taxon>
        <taxon>Flavobacteriaceae</taxon>
        <taxon>Halomarinibacterium</taxon>
    </lineage>
</organism>
<evidence type="ECO:0000256" key="1">
    <source>
        <dbReference type="SAM" id="Coils"/>
    </source>
</evidence>
<dbReference type="EMBL" id="JAHWDP010000001">
    <property type="protein sequence ID" value="MBW2936996.1"/>
    <property type="molecule type" value="Genomic_DNA"/>
</dbReference>
<evidence type="ECO:0000256" key="2">
    <source>
        <dbReference type="SAM" id="MobiDB-lite"/>
    </source>
</evidence>
<keyword evidence="1" id="KW-0175">Coiled coil</keyword>
<evidence type="ECO:0000259" key="3">
    <source>
        <dbReference type="Pfam" id="PF14129"/>
    </source>
</evidence>
<gene>
    <name evidence="4" type="ORF">KXJ69_02700</name>
</gene>
<dbReference type="Proteomes" id="UP001138686">
    <property type="component" value="Unassembled WGS sequence"/>
</dbReference>
<feature type="region of interest" description="Disordered" evidence="2">
    <location>
        <begin position="125"/>
        <end position="149"/>
    </location>
</feature>
<feature type="coiled-coil region" evidence="1">
    <location>
        <begin position="88"/>
        <end position="115"/>
    </location>
</feature>
<sequence>MRFVIFALLLSFLIGCQDVKRPIKPDNLISKDNMVLILSESYTGNAARSINNRIMRDEVIELDSLIFKKFNIDSLQFAQSNAYYASQLNDYIDILKRVEERLVAQKAEIDTLIIREAKIKKDSIEAAREKRKTKKDSISEGITIPPVQN</sequence>
<evidence type="ECO:0000313" key="4">
    <source>
        <dbReference type="EMBL" id="MBW2936996.1"/>
    </source>
</evidence>
<dbReference type="PROSITE" id="PS51257">
    <property type="entry name" value="PROKAR_LIPOPROTEIN"/>
    <property type="match status" value="1"/>
</dbReference>
<name>A0A9X1FM29_9FLAO</name>
<feature type="domain" description="DUF4296" evidence="3">
    <location>
        <begin position="25"/>
        <end position="107"/>
    </location>
</feature>
<dbReference type="AlphaFoldDB" id="A0A9X1FM29"/>
<dbReference type="RefSeq" id="WP_219051008.1">
    <property type="nucleotide sequence ID" value="NZ_JAHWDP010000001.1"/>
</dbReference>
<dbReference type="Pfam" id="PF14129">
    <property type="entry name" value="DUF4296"/>
    <property type="match status" value="1"/>
</dbReference>
<protein>
    <submittedName>
        <fullName evidence="4">DUF4296 domain-containing protein</fullName>
    </submittedName>
</protein>
<proteinExistence type="predicted"/>